<sequence length="96" mass="10462">MTTTDIQLEPGHYCYYVPEQDPTEHGGYVPSLVIEDESGHYPMLGNGECAQPWVWGKTIEEARAVADNRNTQKLGLSPERVAQIIASSMATPAGQG</sequence>
<reference evidence="1" key="1">
    <citation type="journal article" date="2015" name="Nature">
        <title>Complex archaea that bridge the gap between prokaryotes and eukaryotes.</title>
        <authorList>
            <person name="Spang A."/>
            <person name="Saw J.H."/>
            <person name="Jorgensen S.L."/>
            <person name="Zaremba-Niedzwiedzka K."/>
            <person name="Martijn J."/>
            <person name="Lind A.E."/>
            <person name="van Eijk R."/>
            <person name="Schleper C."/>
            <person name="Guy L."/>
            <person name="Ettema T.J."/>
        </authorList>
    </citation>
    <scope>NUCLEOTIDE SEQUENCE</scope>
</reference>
<organism evidence="1">
    <name type="scientific">marine sediment metagenome</name>
    <dbReference type="NCBI Taxonomy" id="412755"/>
    <lineage>
        <taxon>unclassified sequences</taxon>
        <taxon>metagenomes</taxon>
        <taxon>ecological metagenomes</taxon>
    </lineage>
</organism>
<gene>
    <name evidence="1" type="ORF">LCGC14_2156990</name>
</gene>
<proteinExistence type="predicted"/>
<dbReference type="EMBL" id="LAZR01027599">
    <property type="protein sequence ID" value="KKL65237.1"/>
    <property type="molecule type" value="Genomic_DNA"/>
</dbReference>
<accession>A0A0F9GQ51</accession>
<evidence type="ECO:0000313" key="1">
    <source>
        <dbReference type="EMBL" id="KKL65237.1"/>
    </source>
</evidence>
<dbReference type="AlphaFoldDB" id="A0A0F9GQ51"/>
<protein>
    <submittedName>
        <fullName evidence="1">Uncharacterized protein</fullName>
    </submittedName>
</protein>
<comment type="caution">
    <text evidence="1">The sequence shown here is derived from an EMBL/GenBank/DDBJ whole genome shotgun (WGS) entry which is preliminary data.</text>
</comment>
<name>A0A0F9GQ51_9ZZZZ</name>